<evidence type="ECO:0000256" key="2">
    <source>
        <dbReference type="ARBA" id="ARBA00022692"/>
    </source>
</evidence>
<dbReference type="PANTHER" id="PTHR33048">
    <property type="entry name" value="PTH11-LIKE INTEGRAL MEMBRANE PROTEIN (AFU_ORTHOLOGUE AFUA_5G11245)"/>
    <property type="match status" value="1"/>
</dbReference>
<gene>
    <name evidence="8" type="ORF">K505DRAFT_420871</name>
</gene>
<dbReference type="EMBL" id="MU002185">
    <property type="protein sequence ID" value="KAF2788807.1"/>
    <property type="molecule type" value="Genomic_DNA"/>
</dbReference>
<evidence type="ECO:0000259" key="7">
    <source>
        <dbReference type="Pfam" id="PF20684"/>
    </source>
</evidence>
<evidence type="ECO:0000256" key="5">
    <source>
        <dbReference type="ARBA" id="ARBA00038359"/>
    </source>
</evidence>
<keyword evidence="4 6" id="KW-0472">Membrane</keyword>
<accession>A0A6A6WYK4</accession>
<dbReference type="InterPro" id="IPR052337">
    <property type="entry name" value="SAT4-like"/>
</dbReference>
<feature type="transmembrane region" description="Helical" evidence="6">
    <location>
        <begin position="6"/>
        <end position="30"/>
    </location>
</feature>
<protein>
    <recommendedName>
        <fullName evidence="7">Rhodopsin domain-containing protein</fullName>
    </recommendedName>
</protein>
<feature type="transmembrane region" description="Helical" evidence="6">
    <location>
        <begin position="162"/>
        <end position="186"/>
    </location>
</feature>
<dbReference type="Proteomes" id="UP000799757">
    <property type="component" value="Unassembled WGS sequence"/>
</dbReference>
<keyword evidence="2 6" id="KW-0812">Transmembrane</keyword>
<dbReference type="OrthoDB" id="5398388at2759"/>
<dbReference type="AlphaFoldDB" id="A0A6A6WYK4"/>
<keyword evidence="3 6" id="KW-1133">Transmembrane helix</keyword>
<organism evidence="8 9">
    <name type="scientific">Melanomma pulvis-pyrius CBS 109.77</name>
    <dbReference type="NCBI Taxonomy" id="1314802"/>
    <lineage>
        <taxon>Eukaryota</taxon>
        <taxon>Fungi</taxon>
        <taxon>Dikarya</taxon>
        <taxon>Ascomycota</taxon>
        <taxon>Pezizomycotina</taxon>
        <taxon>Dothideomycetes</taxon>
        <taxon>Pleosporomycetidae</taxon>
        <taxon>Pleosporales</taxon>
        <taxon>Melanommataceae</taxon>
        <taxon>Melanomma</taxon>
    </lineage>
</organism>
<feature type="transmembrane region" description="Helical" evidence="6">
    <location>
        <begin position="87"/>
        <end position="108"/>
    </location>
</feature>
<evidence type="ECO:0000256" key="3">
    <source>
        <dbReference type="ARBA" id="ARBA00022989"/>
    </source>
</evidence>
<feature type="transmembrane region" description="Helical" evidence="6">
    <location>
        <begin position="120"/>
        <end position="142"/>
    </location>
</feature>
<proteinExistence type="inferred from homology"/>
<feature type="domain" description="Rhodopsin" evidence="7">
    <location>
        <begin position="26"/>
        <end position="270"/>
    </location>
</feature>
<comment type="subcellular location">
    <subcellularLocation>
        <location evidence="1">Membrane</location>
        <topology evidence="1">Multi-pass membrane protein</topology>
    </subcellularLocation>
</comment>
<name>A0A6A6WYK4_9PLEO</name>
<feature type="transmembrane region" description="Helical" evidence="6">
    <location>
        <begin position="42"/>
        <end position="64"/>
    </location>
</feature>
<feature type="transmembrane region" description="Helical" evidence="6">
    <location>
        <begin position="198"/>
        <end position="220"/>
    </location>
</feature>
<keyword evidence="9" id="KW-1185">Reference proteome</keyword>
<evidence type="ECO:0000256" key="6">
    <source>
        <dbReference type="SAM" id="Phobius"/>
    </source>
</evidence>
<dbReference type="PANTHER" id="PTHR33048:SF18">
    <property type="entry name" value="INTEGRAL MEMBRANE PROTEIN"/>
    <property type="match status" value="1"/>
</dbReference>
<evidence type="ECO:0000256" key="1">
    <source>
        <dbReference type="ARBA" id="ARBA00004141"/>
    </source>
</evidence>
<dbReference type="InterPro" id="IPR049326">
    <property type="entry name" value="Rhodopsin_dom_fungi"/>
</dbReference>
<evidence type="ECO:0000256" key="4">
    <source>
        <dbReference type="ARBA" id="ARBA00023136"/>
    </source>
</evidence>
<dbReference type="GO" id="GO:0016020">
    <property type="term" value="C:membrane"/>
    <property type="evidence" value="ECO:0007669"/>
    <property type="project" value="UniProtKB-SubCell"/>
</dbReference>
<evidence type="ECO:0000313" key="9">
    <source>
        <dbReference type="Proteomes" id="UP000799757"/>
    </source>
</evidence>
<dbReference type="Pfam" id="PF20684">
    <property type="entry name" value="Fung_rhodopsin"/>
    <property type="match status" value="1"/>
</dbReference>
<reference evidence="8" key="1">
    <citation type="journal article" date="2020" name="Stud. Mycol.">
        <title>101 Dothideomycetes genomes: a test case for predicting lifestyles and emergence of pathogens.</title>
        <authorList>
            <person name="Haridas S."/>
            <person name="Albert R."/>
            <person name="Binder M."/>
            <person name="Bloem J."/>
            <person name="Labutti K."/>
            <person name="Salamov A."/>
            <person name="Andreopoulos B."/>
            <person name="Baker S."/>
            <person name="Barry K."/>
            <person name="Bills G."/>
            <person name="Bluhm B."/>
            <person name="Cannon C."/>
            <person name="Castanera R."/>
            <person name="Culley D."/>
            <person name="Daum C."/>
            <person name="Ezra D."/>
            <person name="Gonzalez J."/>
            <person name="Henrissat B."/>
            <person name="Kuo A."/>
            <person name="Liang C."/>
            <person name="Lipzen A."/>
            <person name="Lutzoni F."/>
            <person name="Magnuson J."/>
            <person name="Mondo S."/>
            <person name="Nolan M."/>
            <person name="Ohm R."/>
            <person name="Pangilinan J."/>
            <person name="Park H.-J."/>
            <person name="Ramirez L."/>
            <person name="Alfaro M."/>
            <person name="Sun H."/>
            <person name="Tritt A."/>
            <person name="Yoshinaga Y."/>
            <person name="Zwiers L.-H."/>
            <person name="Turgeon B."/>
            <person name="Goodwin S."/>
            <person name="Spatafora J."/>
            <person name="Crous P."/>
            <person name="Grigoriev I."/>
        </authorList>
    </citation>
    <scope>NUCLEOTIDE SEQUENCE</scope>
    <source>
        <strain evidence="8">CBS 109.77</strain>
    </source>
</reference>
<evidence type="ECO:0000313" key="8">
    <source>
        <dbReference type="EMBL" id="KAF2788807.1"/>
    </source>
</evidence>
<comment type="similarity">
    <text evidence="5">Belongs to the SAT4 family.</text>
</comment>
<sequence length="349" mass="38950">MYSSYSVAAAVCSCFFPAFAALAVAIRFRARIAHNLKLGSDDWLIVSALVFAFSYCCIVLYGSFRASVGQDLSTITPVDYTNYQKHLYFGVIIAHLSYGFVKLSVLHFYKRIFTTQTFRLWVNVMFVVVCLFMIVATITQIFSAWPISNWWTLGKNYTINYGAFLTSFAAIDLFLDVIILCMPLPVIRKLHVKTRKKFLIMGIFWMGFFCVVATAVRLYFGYKLSLAGAGKPVSDEEFSYVSVNNIIWAEIESCCSVVAACLPTYGPIMRSIAIPSSILSSIQSLLNSVKRKSTARTSDSNSNVWIPLSGDRVKPASIRKGQDVEVGVVQSGEIRVQRSFATETHTQEG</sequence>